<comment type="caution">
    <text evidence="2">The sequence shown here is derived from an EMBL/GenBank/DDBJ whole genome shotgun (WGS) entry which is preliminary data.</text>
</comment>
<dbReference type="InterPro" id="IPR020588">
    <property type="entry name" value="RecA_ATP-bd"/>
</dbReference>
<dbReference type="PROSITE" id="PS50162">
    <property type="entry name" value="RECA_2"/>
    <property type="match status" value="1"/>
</dbReference>
<dbReference type="AlphaFoldDB" id="A0A7J0DIR2"/>
<proteinExistence type="predicted"/>
<dbReference type="GO" id="GO:0090656">
    <property type="term" value="P:t-circle formation"/>
    <property type="evidence" value="ECO:0007669"/>
    <property type="project" value="TreeGrafter"/>
</dbReference>
<accession>A0A7J0DIR2</accession>
<dbReference type="InterPro" id="IPR013632">
    <property type="entry name" value="Rad51_C"/>
</dbReference>
<dbReference type="GO" id="GO:0000400">
    <property type="term" value="F:four-way junction DNA binding"/>
    <property type="evidence" value="ECO:0007669"/>
    <property type="project" value="TreeGrafter"/>
</dbReference>
<evidence type="ECO:0000313" key="3">
    <source>
        <dbReference type="Proteomes" id="UP000585474"/>
    </source>
</evidence>
<dbReference type="PANTHER" id="PTHR46487:SF1">
    <property type="entry name" value="DNA REPAIR PROTEIN XRCC3"/>
    <property type="match status" value="1"/>
</dbReference>
<dbReference type="OrthoDB" id="1861185at2759"/>
<name>A0A7J0DIR2_9ERIC</name>
<dbReference type="EMBL" id="BJWL01000241">
    <property type="protein sequence ID" value="GFS36103.1"/>
    <property type="molecule type" value="Genomic_DNA"/>
</dbReference>
<organism evidence="2 3">
    <name type="scientific">Actinidia rufa</name>
    <dbReference type="NCBI Taxonomy" id="165716"/>
    <lineage>
        <taxon>Eukaryota</taxon>
        <taxon>Viridiplantae</taxon>
        <taxon>Streptophyta</taxon>
        <taxon>Embryophyta</taxon>
        <taxon>Tracheophyta</taxon>
        <taxon>Spermatophyta</taxon>
        <taxon>Magnoliopsida</taxon>
        <taxon>eudicotyledons</taxon>
        <taxon>Gunneridae</taxon>
        <taxon>Pentapetalae</taxon>
        <taxon>asterids</taxon>
        <taxon>Ericales</taxon>
        <taxon>Actinidiaceae</taxon>
        <taxon>Actinidia</taxon>
    </lineage>
</organism>
<evidence type="ECO:0000313" key="2">
    <source>
        <dbReference type="EMBL" id="GFS36103.1"/>
    </source>
</evidence>
<dbReference type="GO" id="GO:0045003">
    <property type="term" value="P:double-strand break repair via synthesis-dependent strand annealing"/>
    <property type="evidence" value="ECO:0007669"/>
    <property type="project" value="TreeGrafter"/>
</dbReference>
<feature type="domain" description="RecA family profile 1" evidence="1">
    <location>
        <begin position="12"/>
        <end position="160"/>
    </location>
</feature>
<dbReference type="GO" id="GO:0071140">
    <property type="term" value="P:resolution of mitotic recombination intermediates"/>
    <property type="evidence" value="ECO:0007669"/>
    <property type="project" value="TreeGrafter"/>
</dbReference>
<gene>
    <name evidence="2" type="ORF">Acr_00g0044040</name>
</gene>
<dbReference type="PANTHER" id="PTHR46487">
    <property type="entry name" value="DNA REPAIR PROTEIN XRCC3"/>
    <property type="match status" value="1"/>
</dbReference>
<dbReference type="GO" id="GO:0005657">
    <property type="term" value="C:replication fork"/>
    <property type="evidence" value="ECO:0007669"/>
    <property type="project" value="TreeGrafter"/>
</dbReference>
<dbReference type="SUPFAM" id="SSF52540">
    <property type="entry name" value="P-loop containing nucleoside triphosphate hydrolases"/>
    <property type="match status" value="1"/>
</dbReference>
<reference evidence="3" key="1">
    <citation type="submission" date="2019-07" db="EMBL/GenBank/DDBJ databases">
        <title>De Novo Assembly of kiwifruit Actinidia rufa.</title>
        <authorList>
            <person name="Sugita-Konishi S."/>
            <person name="Sato K."/>
            <person name="Mori E."/>
            <person name="Abe Y."/>
            <person name="Kisaki G."/>
            <person name="Hamano K."/>
            <person name="Suezawa K."/>
            <person name="Otani M."/>
            <person name="Fukuda T."/>
            <person name="Manabe T."/>
            <person name="Gomi K."/>
            <person name="Tabuchi M."/>
            <person name="Akimitsu K."/>
            <person name="Kataoka I."/>
        </authorList>
    </citation>
    <scope>NUCLEOTIDE SEQUENCE [LARGE SCALE GENOMIC DNA]</scope>
    <source>
        <strain evidence="3">cv. Fuchu</strain>
    </source>
</reference>
<dbReference type="Proteomes" id="UP000585474">
    <property type="component" value="Unassembled WGS sequence"/>
</dbReference>
<protein>
    <submittedName>
        <fullName evidence="2">Homolog of X-ray repair cross complementing 3</fullName>
    </submittedName>
</protein>
<keyword evidence="3" id="KW-1185">Reference proteome</keyword>
<dbReference type="GO" id="GO:0000722">
    <property type="term" value="P:telomere maintenance via recombination"/>
    <property type="evidence" value="ECO:0007669"/>
    <property type="project" value="TreeGrafter"/>
</dbReference>
<dbReference type="InterPro" id="IPR027417">
    <property type="entry name" value="P-loop_NTPase"/>
</dbReference>
<dbReference type="GO" id="GO:0140664">
    <property type="term" value="F:ATP-dependent DNA damage sensor activity"/>
    <property type="evidence" value="ECO:0007669"/>
    <property type="project" value="InterPro"/>
</dbReference>
<evidence type="ECO:0000259" key="1">
    <source>
        <dbReference type="PROSITE" id="PS50162"/>
    </source>
</evidence>
<sequence>MNPESLLRSPLPTAKLTAGCPVLDRVLGVVVPCSSVTEIFSESGCGKTQLCLQLLLSVQLPSSLGSLSASSLYLHSEAPINSADHLFDVLLKTDFALANPKTQFPIKLIVIDSIAALFRSEFDNNPSDLKRRSDLFFRISGNLKALAYGFGLEVVVTNQVVEFVGTGEGLNGVRIGNLGCLYSFGRRVCPALRISWANCVNSRLFLSRSEEIVGKENGLVDVGGDDFVQRRTKRQLHVVFAPHFLESSCEFVIVREEVFAVEK</sequence>
<dbReference type="GO" id="GO:0005524">
    <property type="term" value="F:ATP binding"/>
    <property type="evidence" value="ECO:0007669"/>
    <property type="project" value="InterPro"/>
</dbReference>
<dbReference type="Pfam" id="PF08423">
    <property type="entry name" value="Rad51"/>
    <property type="match status" value="2"/>
</dbReference>
<dbReference type="Gene3D" id="3.40.50.300">
    <property type="entry name" value="P-loop containing nucleotide triphosphate hydrolases"/>
    <property type="match status" value="2"/>
</dbReference>
<dbReference type="GO" id="GO:0033065">
    <property type="term" value="C:Rad51C-XRCC3 complex"/>
    <property type="evidence" value="ECO:0007669"/>
    <property type="project" value="TreeGrafter"/>
</dbReference>